<accession>F2EA78</accession>
<protein>
    <submittedName>
        <fullName evidence="2">Predicted protein</fullName>
    </submittedName>
</protein>
<feature type="compositionally biased region" description="Low complexity" evidence="1">
    <location>
        <begin position="47"/>
        <end position="83"/>
    </location>
</feature>
<evidence type="ECO:0000256" key="1">
    <source>
        <dbReference type="SAM" id="MobiDB-lite"/>
    </source>
</evidence>
<dbReference type="GeneID" id="123400187"/>
<dbReference type="RefSeq" id="XP_044950548.1">
    <property type="nucleotide sequence ID" value="XM_045094613.1"/>
</dbReference>
<feature type="region of interest" description="Disordered" evidence="1">
    <location>
        <begin position="45"/>
        <end position="97"/>
    </location>
</feature>
<feature type="compositionally biased region" description="Basic and acidic residues" evidence="1">
    <location>
        <begin position="1"/>
        <end position="20"/>
    </location>
</feature>
<dbReference type="RefSeq" id="XP_044950542.1">
    <property type="nucleotide sequence ID" value="XM_045094607.1"/>
</dbReference>
<organism evidence="2">
    <name type="scientific">Hordeum vulgare subsp. vulgare</name>
    <name type="common">Domesticated barley</name>
    <dbReference type="NCBI Taxonomy" id="112509"/>
    <lineage>
        <taxon>Eukaryota</taxon>
        <taxon>Viridiplantae</taxon>
        <taxon>Streptophyta</taxon>
        <taxon>Embryophyta</taxon>
        <taxon>Tracheophyta</taxon>
        <taxon>Spermatophyta</taxon>
        <taxon>Magnoliopsida</taxon>
        <taxon>Liliopsida</taxon>
        <taxon>Poales</taxon>
        <taxon>Poaceae</taxon>
        <taxon>BOP clade</taxon>
        <taxon>Pooideae</taxon>
        <taxon>Triticodae</taxon>
        <taxon>Triticeae</taxon>
        <taxon>Hordeinae</taxon>
        <taxon>Hordeum</taxon>
    </lineage>
</organism>
<dbReference type="RefSeq" id="XP_044950543.1">
    <property type="nucleotide sequence ID" value="XM_045094608.1"/>
</dbReference>
<feature type="compositionally biased region" description="Polar residues" evidence="1">
    <location>
        <begin position="112"/>
        <end position="129"/>
    </location>
</feature>
<feature type="region of interest" description="Disordered" evidence="1">
    <location>
        <begin position="1"/>
        <end position="29"/>
    </location>
</feature>
<dbReference type="RefSeq" id="XP_044950544.1">
    <property type="nucleotide sequence ID" value="XM_045094609.1"/>
</dbReference>
<name>F2EA78_HORVV</name>
<dbReference type="RefSeq" id="XP_044950549.1">
    <property type="nucleotide sequence ID" value="XM_045094614.1"/>
</dbReference>
<dbReference type="RefSeq" id="XP_044950540.1">
    <property type="nucleotide sequence ID" value="XM_045094605.1"/>
</dbReference>
<sequence>MEGDGRRSERPAAGRHRGPDQRGQPLRVLVRRRTRCTRMYIAPPADAAATPCSGGSTGSAAAAASTARRPAGAPTPGCCTSTTLPPPPPGGRPKGGVSTSLLLTVTDISDNNISHGQRNVSPATSSSTMCPGPAPGVKSLFNQVNQMLLFRLVATMFQVH</sequence>
<dbReference type="KEGG" id="hvg:123400187"/>
<evidence type="ECO:0000313" key="2">
    <source>
        <dbReference type="EMBL" id="BAK04250.1"/>
    </source>
</evidence>
<dbReference type="RefSeq" id="XP_044950546.1">
    <property type="nucleotide sequence ID" value="XM_045094611.1"/>
</dbReference>
<dbReference type="RefSeq" id="XP_044950541.1">
    <property type="nucleotide sequence ID" value="XM_045094606.1"/>
</dbReference>
<dbReference type="RefSeq" id="XP_044950547.1">
    <property type="nucleotide sequence ID" value="XM_045094612.1"/>
</dbReference>
<reference evidence="2" key="1">
    <citation type="journal article" date="2011" name="Plant Physiol.">
        <title>Comprehensive sequence analysis of 24,783 barley full-length cDNAs derived from 12 clone libraries.</title>
        <authorList>
            <person name="Matsumoto T."/>
            <person name="Tanaka T."/>
            <person name="Sakai H."/>
            <person name="Amano N."/>
            <person name="Kanamori H."/>
            <person name="Kurita K."/>
            <person name="Kikuta A."/>
            <person name="Kamiya K."/>
            <person name="Yamamoto M."/>
            <person name="Ikawa H."/>
            <person name="Fujii N."/>
            <person name="Hori K."/>
            <person name="Itoh T."/>
            <person name="Sato K."/>
        </authorList>
    </citation>
    <scope>NUCLEOTIDE SEQUENCE</scope>
    <source>
        <tissue evidence="2">Seed</tissue>
    </source>
</reference>
<dbReference type="RefSeq" id="XP_044950545.1">
    <property type="nucleotide sequence ID" value="XM_045094610.1"/>
</dbReference>
<feature type="region of interest" description="Disordered" evidence="1">
    <location>
        <begin position="112"/>
        <end position="131"/>
    </location>
</feature>
<dbReference type="AlphaFoldDB" id="F2EA78"/>
<proteinExistence type="evidence at transcript level"/>
<dbReference type="EMBL" id="AK373053">
    <property type="protein sequence ID" value="BAK04250.1"/>
    <property type="molecule type" value="mRNA"/>
</dbReference>